<feature type="compositionally biased region" description="Low complexity" evidence="1">
    <location>
        <begin position="116"/>
        <end position="146"/>
    </location>
</feature>
<evidence type="ECO:0000313" key="3">
    <source>
        <dbReference type="Proteomes" id="UP001196413"/>
    </source>
</evidence>
<sequence>MQQPGKLNKSSRRMPAQKSTLEEDQQRLSSGKTRQLAEKRKKFSFSRLAMDVPVNKNHISASSMTSSQASKSSSKQVSQGSGSSFSSHTGQSGCSTFRIEERSGTRTLGSTGNPGTLITTCTMTSTSASTLPASLTSTATTSQGTTRTEKSEKLTDDYASRNSSAREGKK</sequence>
<dbReference type="AlphaFoldDB" id="A0AAD5MDC0"/>
<gene>
    <name evidence="2" type="ORF">KIN20_000224</name>
</gene>
<evidence type="ECO:0000256" key="1">
    <source>
        <dbReference type="SAM" id="MobiDB-lite"/>
    </source>
</evidence>
<name>A0AAD5MDC0_PARTN</name>
<dbReference type="EMBL" id="JAHQIW010000047">
    <property type="protein sequence ID" value="KAJ1345646.1"/>
    <property type="molecule type" value="Genomic_DNA"/>
</dbReference>
<dbReference type="Proteomes" id="UP001196413">
    <property type="component" value="Unassembled WGS sequence"/>
</dbReference>
<protein>
    <submittedName>
        <fullName evidence="2">Uncharacterized protein</fullName>
    </submittedName>
</protein>
<accession>A0AAD5MDC0</accession>
<organism evidence="2 3">
    <name type="scientific">Parelaphostrongylus tenuis</name>
    <name type="common">Meningeal worm</name>
    <dbReference type="NCBI Taxonomy" id="148309"/>
    <lineage>
        <taxon>Eukaryota</taxon>
        <taxon>Metazoa</taxon>
        <taxon>Ecdysozoa</taxon>
        <taxon>Nematoda</taxon>
        <taxon>Chromadorea</taxon>
        <taxon>Rhabditida</taxon>
        <taxon>Rhabditina</taxon>
        <taxon>Rhabditomorpha</taxon>
        <taxon>Strongyloidea</taxon>
        <taxon>Metastrongylidae</taxon>
        <taxon>Parelaphostrongylus</taxon>
    </lineage>
</organism>
<feature type="region of interest" description="Disordered" evidence="1">
    <location>
        <begin position="1"/>
        <end position="170"/>
    </location>
</feature>
<reference evidence="2" key="1">
    <citation type="submission" date="2021-06" db="EMBL/GenBank/DDBJ databases">
        <title>Parelaphostrongylus tenuis whole genome reference sequence.</title>
        <authorList>
            <person name="Garwood T.J."/>
            <person name="Larsen P.A."/>
            <person name="Fountain-Jones N.M."/>
            <person name="Garbe J.R."/>
            <person name="Macchietto M.G."/>
            <person name="Kania S.A."/>
            <person name="Gerhold R.W."/>
            <person name="Richards J.E."/>
            <person name="Wolf T.M."/>
        </authorList>
    </citation>
    <scope>NUCLEOTIDE SEQUENCE</scope>
    <source>
        <strain evidence="2">MNPRO001-30</strain>
        <tissue evidence="2">Meninges</tissue>
    </source>
</reference>
<comment type="caution">
    <text evidence="2">The sequence shown here is derived from an EMBL/GenBank/DDBJ whole genome shotgun (WGS) entry which is preliminary data.</text>
</comment>
<feature type="compositionally biased region" description="Basic and acidic residues" evidence="1">
    <location>
        <begin position="147"/>
        <end position="170"/>
    </location>
</feature>
<feature type="compositionally biased region" description="Low complexity" evidence="1">
    <location>
        <begin position="60"/>
        <end position="95"/>
    </location>
</feature>
<proteinExistence type="predicted"/>
<keyword evidence="3" id="KW-1185">Reference proteome</keyword>
<feature type="compositionally biased region" description="Polar residues" evidence="1">
    <location>
        <begin position="105"/>
        <end position="114"/>
    </location>
</feature>
<evidence type="ECO:0000313" key="2">
    <source>
        <dbReference type="EMBL" id="KAJ1345646.1"/>
    </source>
</evidence>